<dbReference type="RefSeq" id="WP_379582765.1">
    <property type="nucleotide sequence ID" value="NZ_JBHSQW010000009.1"/>
</dbReference>
<feature type="transmembrane region" description="Helical" evidence="1">
    <location>
        <begin position="12"/>
        <end position="34"/>
    </location>
</feature>
<dbReference type="Proteomes" id="UP001596302">
    <property type="component" value="Unassembled WGS sequence"/>
</dbReference>
<evidence type="ECO:0000256" key="1">
    <source>
        <dbReference type="SAM" id="Phobius"/>
    </source>
</evidence>
<keyword evidence="1" id="KW-0472">Membrane</keyword>
<dbReference type="EMBL" id="JBHSQW010000009">
    <property type="protein sequence ID" value="MFC5993319.1"/>
    <property type="molecule type" value="Genomic_DNA"/>
</dbReference>
<evidence type="ECO:0008006" key="4">
    <source>
        <dbReference type="Google" id="ProtNLM"/>
    </source>
</evidence>
<accession>A0ABW1IY11</accession>
<evidence type="ECO:0000313" key="2">
    <source>
        <dbReference type="EMBL" id="MFC5993319.1"/>
    </source>
</evidence>
<proteinExistence type="predicted"/>
<feature type="transmembrane region" description="Helical" evidence="1">
    <location>
        <begin position="190"/>
        <end position="208"/>
    </location>
</feature>
<keyword evidence="1" id="KW-1133">Transmembrane helix</keyword>
<protein>
    <recommendedName>
        <fullName evidence="4">ABC-2 family transporter</fullName>
    </recommendedName>
</protein>
<gene>
    <name evidence="2" type="ORF">ACFQE5_03720</name>
</gene>
<keyword evidence="3" id="KW-1185">Reference proteome</keyword>
<reference evidence="3" key="1">
    <citation type="journal article" date="2019" name="Int. J. Syst. Evol. Microbiol.">
        <title>The Global Catalogue of Microorganisms (GCM) 10K type strain sequencing project: providing services to taxonomists for standard genome sequencing and annotation.</title>
        <authorList>
            <consortium name="The Broad Institute Genomics Platform"/>
            <consortium name="The Broad Institute Genome Sequencing Center for Infectious Disease"/>
            <person name="Wu L."/>
            <person name="Ma J."/>
        </authorList>
    </citation>
    <scope>NUCLEOTIDE SEQUENCE [LARGE SCALE GENOMIC DNA]</scope>
    <source>
        <strain evidence="3">CCM 8391</strain>
    </source>
</reference>
<evidence type="ECO:0000313" key="3">
    <source>
        <dbReference type="Proteomes" id="UP001596302"/>
    </source>
</evidence>
<keyword evidence="1" id="KW-0812">Transmembrane</keyword>
<feature type="transmembrane region" description="Helical" evidence="1">
    <location>
        <begin position="160"/>
        <end position="183"/>
    </location>
</feature>
<feature type="transmembrane region" description="Helical" evidence="1">
    <location>
        <begin position="114"/>
        <end position="140"/>
    </location>
</feature>
<feature type="transmembrane region" description="Helical" evidence="1">
    <location>
        <begin position="67"/>
        <end position="93"/>
    </location>
</feature>
<name>A0ABW1IY11_9PSEU</name>
<organism evidence="2 3">
    <name type="scientific">Pseudonocardia hispaniensis</name>
    <dbReference type="NCBI Taxonomy" id="904933"/>
    <lineage>
        <taxon>Bacteria</taxon>
        <taxon>Bacillati</taxon>
        <taxon>Actinomycetota</taxon>
        <taxon>Actinomycetes</taxon>
        <taxon>Pseudonocardiales</taxon>
        <taxon>Pseudonocardiaceae</taxon>
        <taxon>Pseudonocardia</taxon>
    </lineage>
</organism>
<feature type="transmembrane region" description="Helical" evidence="1">
    <location>
        <begin position="290"/>
        <end position="313"/>
    </location>
</feature>
<comment type="caution">
    <text evidence="2">The sequence shown here is derived from an EMBL/GenBank/DDBJ whole genome shotgun (WGS) entry which is preliminary data.</text>
</comment>
<sequence>MIWLVWRRQRAALLVGLALVVGAAVVLVSGRLLFVADAQALGLEHCLRPEPRCAEPAWWTLVEGYRWYLGLVHLGLIAVPLLLGMLAGAGLFGRELDRGTHVFALTQAVGRVRWWAVGLLAAGLPAVAAVAALTAVAAWALDPFARLRSPTPLSPPAFEIAGLAPIGYLLLAFIVAASAGLLLRGIPAALVVALVVQVGVLIGLSRSARAHYLPPEVARISIEAGAAAYSLPDGAWPMELRFLDARGETVPPASAYRFCMADTAQETCLSRGGVATVEQEFQPASRFWPFQLIEVAILVVLSAGALALGLVGLRRRAQ</sequence>